<gene>
    <name evidence="2" type="primary">LOC105229250</name>
</gene>
<name>A0A6I9VDH4_BACDO</name>
<evidence type="ECO:0000313" key="2">
    <source>
        <dbReference type="RefSeq" id="XP_011207695.2"/>
    </source>
</evidence>
<organism evidence="1 2">
    <name type="scientific">Bactrocera dorsalis</name>
    <name type="common">Oriental fruit fly</name>
    <name type="synonym">Dacus dorsalis</name>
    <dbReference type="NCBI Taxonomy" id="27457"/>
    <lineage>
        <taxon>Eukaryota</taxon>
        <taxon>Metazoa</taxon>
        <taxon>Ecdysozoa</taxon>
        <taxon>Arthropoda</taxon>
        <taxon>Hexapoda</taxon>
        <taxon>Insecta</taxon>
        <taxon>Pterygota</taxon>
        <taxon>Neoptera</taxon>
        <taxon>Endopterygota</taxon>
        <taxon>Diptera</taxon>
        <taxon>Brachycera</taxon>
        <taxon>Muscomorpha</taxon>
        <taxon>Tephritoidea</taxon>
        <taxon>Tephritidae</taxon>
        <taxon>Bactrocera</taxon>
        <taxon>Bactrocera</taxon>
    </lineage>
</organism>
<keyword evidence="1" id="KW-1185">Reference proteome</keyword>
<dbReference type="OrthoDB" id="16120at2759"/>
<sequence>MLICSCRQLKRLAVDSINFTDEDIINIFVEHDFYALEDVWFTLAPNLTVQSIEILMDRCPELQSVGQLSGWSLTPDDLALIRGLLKSGNSCLRLQ</sequence>
<accession>A0A6I9VDH4</accession>
<dbReference type="RefSeq" id="XP_011207695.2">
    <property type="nucleotide sequence ID" value="XM_011209393.4"/>
</dbReference>
<protein>
    <submittedName>
        <fullName evidence="2">Uncharacterized protein LOC105229250</fullName>
    </submittedName>
</protein>
<proteinExistence type="predicted"/>
<dbReference type="GeneID" id="105229250"/>
<dbReference type="Proteomes" id="UP001652620">
    <property type="component" value="Chromosome 1"/>
</dbReference>
<reference evidence="2" key="2">
    <citation type="submission" date="2025-08" db="UniProtKB">
        <authorList>
            <consortium name="RefSeq"/>
        </authorList>
    </citation>
    <scope>IDENTIFICATION</scope>
    <source>
        <tissue evidence="2">Adult</tissue>
    </source>
</reference>
<reference evidence="1" key="1">
    <citation type="submission" date="2025-05" db="UniProtKB">
        <authorList>
            <consortium name="RefSeq"/>
        </authorList>
    </citation>
    <scope>NUCLEOTIDE SEQUENCE [LARGE SCALE GENOMIC DNA]</scope>
</reference>
<evidence type="ECO:0000313" key="1">
    <source>
        <dbReference type="Proteomes" id="UP001652620"/>
    </source>
</evidence>